<dbReference type="InterPro" id="IPR008286">
    <property type="entry name" value="Prn/Lys/Arg_de-COase_C"/>
</dbReference>
<dbReference type="SUPFAM" id="SSF55904">
    <property type="entry name" value="Ornithine decarboxylase C-terminal domain"/>
    <property type="match status" value="1"/>
</dbReference>
<feature type="domain" description="Orn/Lys/Arg decarboxylases family 1 pyridoxal-P attachment site" evidence="6">
    <location>
        <begin position="5"/>
        <end position="287"/>
    </location>
</feature>
<evidence type="ECO:0000256" key="5">
    <source>
        <dbReference type="ARBA" id="ARBA00023239"/>
    </source>
</evidence>
<evidence type="ECO:0000313" key="9">
    <source>
        <dbReference type="Proteomes" id="UP000279029"/>
    </source>
</evidence>
<keyword evidence="9" id="KW-1185">Reference proteome</keyword>
<feature type="domain" description="Orn/Lys/Arg decarboxylase C-terminal" evidence="7">
    <location>
        <begin position="391"/>
        <end position="442"/>
    </location>
</feature>
<dbReference type="Pfam" id="PF01276">
    <property type="entry name" value="OKR_DC_1"/>
    <property type="match status" value="1"/>
</dbReference>
<accession>A0A3P7PWX1</accession>
<dbReference type="PANTHER" id="PTHR43277:SF4">
    <property type="entry name" value="ARGININE DECARBOXYLASE"/>
    <property type="match status" value="1"/>
</dbReference>
<reference evidence="8 9" key="1">
    <citation type="submission" date="2018-09" db="EMBL/GenBank/DDBJ databases">
        <authorList>
            <person name="Postec A."/>
        </authorList>
    </citation>
    <scope>NUCLEOTIDE SEQUENCE [LARGE SCALE GENOMIC DNA]</scope>
    <source>
        <strain evidence="8">70B-A</strain>
    </source>
</reference>
<evidence type="ECO:0000256" key="2">
    <source>
        <dbReference type="ARBA" id="ARBA00010671"/>
    </source>
</evidence>
<comment type="cofactor">
    <cofactor evidence="1">
        <name>pyridoxal 5'-phosphate</name>
        <dbReference type="ChEBI" id="CHEBI:597326"/>
    </cofactor>
</comment>
<dbReference type="InterPro" id="IPR036633">
    <property type="entry name" value="Prn/Lys/Arg_de-COase_C_sf"/>
</dbReference>
<dbReference type="InterPro" id="IPR015421">
    <property type="entry name" value="PyrdxlP-dep_Trfase_major"/>
</dbReference>
<evidence type="ECO:0008006" key="10">
    <source>
        <dbReference type="Google" id="ProtNLM"/>
    </source>
</evidence>
<organism evidence="8 9">
    <name type="scientific">Petrocella atlantisensis</name>
    <dbReference type="NCBI Taxonomy" id="2173034"/>
    <lineage>
        <taxon>Bacteria</taxon>
        <taxon>Bacillati</taxon>
        <taxon>Bacillota</taxon>
        <taxon>Clostridia</taxon>
        <taxon>Lachnospirales</taxon>
        <taxon>Vallitaleaceae</taxon>
        <taxon>Petrocella</taxon>
    </lineage>
</organism>
<protein>
    <recommendedName>
        <fullName evidence="10">Arginine decarboxylase</fullName>
    </recommendedName>
</protein>
<dbReference type="RefSeq" id="WP_125136985.1">
    <property type="nucleotide sequence ID" value="NZ_LR130778.1"/>
</dbReference>
<evidence type="ECO:0000313" key="8">
    <source>
        <dbReference type="EMBL" id="VDN47721.1"/>
    </source>
</evidence>
<evidence type="ECO:0000259" key="7">
    <source>
        <dbReference type="Pfam" id="PF03711"/>
    </source>
</evidence>
<evidence type="ECO:0000256" key="3">
    <source>
        <dbReference type="ARBA" id="ARBA00022793"/>
    </source>
</evidence>
<dbReference type="Gene3D" id="3.90.100.10">
    <property type="entry name" value="Orn/Lys/Arg decarboxylase, C-terminal domain"/>
    <property type="match status" value="1"/>
</dbReference>
<dbReference type="InterPro" id="IPR015424">
    <property type="entry name" value="PyrdxlP-dep_Trfase"/>
</dbReference>
<proteinExistence type="inferred from homology"/>
<dbReference type="PANTHER" id="PTHR43277">
    <property type="entry name" value="ARGININE DECARBOXYLASE"/>
    <property type="match status" value="1"/>
</dbReference>
<dbReference type="OrthoDB" id="9815233at2"/>
<evidence type="ECO:0000256" key="1">
    <source>
        <dbReference type="ARBA" id="ARBA00001933"/>
    </source>
</evidence>
<dbReference type="AlphaFoldDB" id="A0A3P7PWX1"/>
<dbReference type="Proteomes" id="UP000279029">
    <property type="component" value="Chromosome"/>
</dbReference>
<sequence length="466" mass="52834">MNKNLYSHLKKYHHKVYPMHMPGHKGGRYRFIEDAYTIDVTEVPGTDHLYQASGILKESMDHIAKMYGTKKSIFLVNGSTMGIISVIGGIHEAEDTVLVARNCHQSVYHGITLFKLKPLYIYPEVTQFGLVGGIDPRKVEEALIANPKILSFIMTSPTYEGFISDVETIAKICHRYNVMLIVDEAHGAHLPFSKSLPDSAVNLGADIVIHSMHKTLPTFTQSALLHLNLEKETERKVLKMLQMLQTSSPSYVMMAQMDMCIRQLMHQEKLWTSHSKNLEKVNNSLIKMKSIRSLSQYRNIGEGIVAKDPYKHVLLFEKSNITGHDFNQILRKDYNIQLELSSKIHALGFFSIADRKSDLISYARAIKAIDKKLKPLIKPLKVAHCFDKNEKVLEPYEAFSQKSERIPISQGLDRIAAGMITPYPPGIPMVVPGEKITKGLIQQIHKWEEEGLEILGYEENKVDVIL</sequence>
<keyword evidence="3" id="KW-0210">Decarboxylase</keyword>
<dbReference type="Pfam" id="PF03711">
    <property type="entry name" value="OKR_DC_1_C"/>
    <property type="match status" value="1"/>
</dbReference>
<dbReference type="KEGG" id="cbar:PATL70BA_1828"/>
<keyword evidence="4" id="KW-0663">Pyridoxal phosphate</keyword>
<dbReference type="EMBL" id="LR130778">
    <property type="protein sequence ID" value="VDN47721.1"/>
    <property type="molecule type" value="Genomic_DNA"/>
</dbReference>
<dbReference type="InterPro" id="IPR000310">
    <property type="entry name" value="Orn/Lys/Arg_deCO2ase_major_dom"/>
</dbReference>
<dbReference type="GO" id="GO:0016831">
    <property type="term" value="F:carboxy-lyase activity"/>
    <property type="evidence" value="ECO:0007669"/>
    <property type="project" value="UniProtKB-KW"/>
</dbReference>
<dbReference type="InterPro" id="IPR052357">
    <property type="entry name" value="Orn_Lys_Arg_decarboxylase-I"/>
</dbReference>
<comment type="similarity">
    <text evidence="2">Belongs to the Orn/Lys/Arg decarboxylase class-I family.</text>
</comment>
<name>A0A3P7PWX1_9FIRM</name>
<evidence type="ECO:0000259" key="6">
    <source>
        <dbReference type="Pfam" id="PF01276"/>
    </source>
</evidence>
<gene>
    <name evidence="8" type="ORF">PATL70BA_1828</name>
</gene>
<keyword evidence="5" id="KW-0456">Lyase</keyword>
<dbReference type="SUPFAM" id="SSF53383">
    <property type="entry name" value="PLP-dependent transferases"/>
    <property type="match status" value="1"/>
</dbReference>
<evidence type="ECO:0000256" key="4">
    <source>
        <dbReference type="ARBA" id="ARBA00022898"/>
    </source>
</evidence>
<dbReference type="Gene3D" id="3.40.640.10">
    <property type="entry name" value="Type I PLP-dependent aspartate aminotransferase-like (Major domain)"/>
    <property type="match status" value="1"/>
</dbReference>